<dbReference type="PANTHER" id="PTHR46082:SF6">
    <property type="entry name" value="AAA+ ATPASE DOMAIN-CONTAINING PROTEIN-RELATED"/>
    <property type="match status" value="1"/>
</dbReference>
<keyword evidence="1" id="KW-0443">Lipid metabolism</keyword>
<comment type="caution">
    <text evidence="4">The sequence shown here is derived from an EMBL/GenBank/DDBJ whole genome shotgun (WGS) entry which is preliminary data.</text>
</comment>
<protein>
    <recommendedName>
        <fullName evidence="3">PNPLA domain-containing protein</fullName>
    </recommendedName>
</protein>
<dbReference type="Pfam" id="PF00931">
    <property type="entry name" value="NB-ARC"/>
    <property type="match status" value="1"/>
</dbReference>
<sequence>MANNSDRQSGLNLLSLDGGGITGLSSLLIIKEIMTRLQGKGQRTRHQITLKPCDYFDMIAGTGTGAISAVMLGRLHMTIDEAIISYSRLMRTVFSERKLATRGDSGAYKATVLEQELKGIIRRSTGNEEVTMVESDPSDSDVRCKVVIYAMSSYNMTSALPVTFRSYSTPTTAVPNCAIWEVLRATTTHPELFKSIDIDTDGTGLRHKFVHGGLVCSNPTAQLLEEAKREYPDRKVSSIVSIGSGHPKTIQVEIGGSLRHRILGESTMRRVMQAAHEMAEGSERVAEEMERRFADVSSVYCRLNIQQGAQGVRACEWERMDEMAAHTRAYLHQNGIKSKLDRLVEAISDRVPILGTAQLDGRVMRSSKPVQDAIRSCPPSSIRFTGREKHTEKVRVYFTSGSRGRYVFVLYGLGGAGKTQIALRCVEQLRERFIHVFFVDASSDESIQTSLATIAFNSSRGKTYEDMLKWISRNGSNCLVVFDNADDPNINLQTYMPQSADYNVLITTRCPELTGLAENSNAVCNVSGLEEHEAVELLLKTAKLRLDQMDKENKAAMYRLLKRFDHLALAVVQAGAYIQKMQLSLTQYWDRYSTRQQKLLKDKSRTRLDGYTRSIYTTWELSLNQLSSYAKQVLFLIAFLHRDGILEEIFERATRNIRTYVPDIPPIPEQLSIQQQVKLFLSHLIDNGSWNNSFMTYIGELMSFSLATFNQQTQAYSVHTLVRDWAQEAASRQNITIQHSALLLAISVDKGKSSVDYAYNRKILPHIELIVEQIQISDPNISDRFAEVYRATGRFRNEELLREQGVSIRKQQLGEQHPKTLAAMSSLARAYQKQRRLTEAKALQEVTLESQQHILGEEHPDTLETMHRLAWTFYIEGQYAEAKALLTTVVAVQKRILGNNHRDTLESMDDLASAYEGEGQLTVAEELRLTVMASRKQILGEDHADTMEGMGNLAVTYYAQGRLKEAEALYVVVVAARRRILGEDHPSTLNSTHGLACTYRKQGRIADAQELYTAVIVAQKRVLGEDHPDTLVSMHNVAYTYQLQGQFEDAEAAYAIHV</sequence>
<feature type="short sequence motif" description="GXGXXG" evidence="2">
    <location>
        <begin position="18"/>
        <end position="23"/>
    </location>
</feature>
<dbReference type="GO" id="GO:0046486">
    <property type="term" value="P:glycerolipid metabolic process"/>
    <property type="evidence" value="ECO:0007669"/>
    <property type="project" value="UniProtKB-ARBA"/>
</dbReference>
<reference evidence="4" key="1">
    <citation type="submission" date="2021-01" db="EMBL/GenBank/DDBJ databases">
        <authorList>
            <person name="Kaushik A."/>
        </authorList>
    </citation>
    <scope>NUCLEOTIDE SEQUENCE</scope>
    <source>
        <strain evidence="4">AG6-10EEA</strain>
    </source>
</reference>
<dbReference type="InterPro" id="IPR016035">
    <property type="entry name" value="Acyl_Trfase/lysoPLipase"/>
</dbReference>
<dbReference type="AlphaFoldDB" id="A0A8H3GNB1"/>
<proteinExistence type="predicted"/>
<evidence type="ECO:0000259" key="3">
    <source>
        <dbReference type="PROSITE" id="PS51635"/>
    </source>
</evidence>
<feature type="domain" description="PNPLA" evidence="3">
    <location>
        <begin position="14"/>
        <end position="224"/>
    </location>
</feature>
<dbReference type="SUPFAM" id="SSF48452">
    <property type="entry name" value="TPR-like"/>
    <property type="match status" value="2"/>
</dbReference>
<dbReference type="InterPro" id="IPR053137">
    <property type="entry name" value="NLR-like"/>
</dbReference>
<accession>A0A8H3GNB1</accession>
<dbReference type="Pfam" id="PF13374">
    <property type="entry name" value="TPR_10"/>
    <property type="match status" value="2"/>
</dbReference>
<evidence type="ECO:0000256" key="2">
    <source>
        <dbReference type="PROSITE-ProRule" id="PRU01161"/>
    </source>
</evidence>
<dbReference type="GO" id="GO:0043531">
    <property type="term" value="F:ADP binding"/>
    <property type="evidence" value="ECO:0007669"/>
    <property type="project" value="InterPro"/>
</dbReference>
<dbReference type="Proteomes" id="UP000663853">
    <property type="component" value="Unassembled WGS sequence"/>
</dbReference>
<organism evidence="4 5">
    <name type="scientific">Rhizoctonia solani</name>
    <dbReference type="NCBI Taxonomy" id="456999"/>
    <lineage>
        <taxon>Eukaryota</taxon>
        <taxon>Fungi</taxon>
        <taxon>Dikarya</taxon>
        <taxon>Basidiomycota</taxon>
        <taxon>Agaricomycotina</taxon>
        <taxon>Agaricomycetes</taxon>
        <taxon>Cantharellales</taxon>
        <taxon>Ceratobasidiaceae</taxon>
        <taxon>Rhizoctonia</taxon>
    </lineage>
</organism>
<name>A0A8H3GNB1_9AGAM</name>
<dbReference type="SUPFAM" id="SSF52540">
    <property type="entry name" value="P-loop containing nucleoside triphosphate hydrolases"/>
    <property type="match status" value="1"/>
</dbReference>
<dbReference type="SUPFAM" id="SSF52151">
    <property type="entry name" value="FabD/lysophospholipase-like"/>
    <property type="match status" value="1"/>
</dbReference>
<evidence type="ECO:0000313" key="5">
    <source>
        <dbReference type="Proteomes" id="UP000663853"/>
    </source>
</evidence>
<dbReference type="Gene3D" id="3.40.50.300">
    <property type="entry name" value="P-loop containing nucleotide triphosphate hydrolases"/>
    <property type="match status" value="1"/>
</dbReference>
<dbReference type="EMBL" id="CAJMXA010001556">
    <property type="protein sequence ID" value="CAE6463254.1"/>
    <property type="molecule type" value="Genomic_DNA"/>
</dbReference>
<gene>
    <name evidence="4" type="ORF">RDB_LOCUS64299</name>
</gene>
<dbReference type="PANTHER" id="PTHR46082">
    <property type="entry name" value="ATP/GTP-BINDING PROTEIN-RELATED"/>
    <property type="match status" value="1"/>
</dbReference>
<dbReference type="PROSITE" id="PS51635">
    <property type="entry name" value="PNPLA"/>
    <property type="match status" value="1"/>
</dbReference>
<dbReference type="InterPro" id="IPR011990">
    <property type="entry name" value="TPR-like_helical_dom_sf"/>
</dbReference>
<dbReference type="InterPro" id="IPR002641">
    <property type="entry name" value="PNPLA_dom"/>
</dbReference>
<dbReference type="Gene3D" id="1.25.40.10">
    <property type="entry name" value="Tetratricopeptide repeat domain"/>
    <property type="match status" value="2"/>
</dbReference>
<evidence type="ECO:0000313" key="4">
    <source>
        <dbReference type="EMBL" id="CAE6463254.1"/>
    </source>
</evidence>
<dbReference type="InterPro" id="IPR027417">
    <property type="entry name" value="P-loop_NTPase"/>
</dbReference>
<dbReference type="InterPro" id="IPR002182">
    <property type="entry name" value="NB-ARC"/>
</dbReference>
<comment type="caution">
    <text evidence="2">Lacks conserved residue(s) required for the propagation of feature annotation.</text>
</comment>
<dbReference type="Pfam" id="PF01734">
    <property type="entry name" value="Patatin"/>
    <property type="match status" value="1"/>
</dbReference>
<evidence type="ECO:0000256" key="1">
    <source>
        <dbReference type="ARBA" id="ARBA00023098"/>
    </source>
</evidence>
<dbReference type="Gene3D" id="3.40.1090.10">
    <property type="entry name" value="Cytosolic phospholipase A2 catalytic domain"/>
    <property type="match status" value="1"/>
</dbReference>
<dbReference type="Pfam" id="PF13424">
    <property type="entry name" value="TPR_12"/>
    <property type="match status" value="2"/>
</dbReference>